<evidence type="ECO:0000256" key="1">
    <source>
        <dbReference type="SAM" id="MobiDB-lite"/>
    </source>
</evidence>
<accession>A0A1H9PXT9</accession>
<dbReference type="RefSeq" id="WP_092687505.1">
    <property type="nucleotide sequence ID" value="NZ_CBDDGO010000004.1"/>
</dbReference>
<reference evidence="2 3" key="1">
    <citation type="submission" date="2016-10" db="EMBL/GenBank/DDBJ databases">
        <authorList>
            <person name="de Groot N.N."/>
        </authorList>
    </citation>
    <scope>NUCLEOTIDE SEQUENCE [LARGE SCALE GENOMIC DNA]</scope>
    <source>
        <strain evidence="2 3">DSM 23042</strain>
    </source>
</reference>
<feature type="compositionally biased region" description="Basic and acidic residues" evidence="1">
    <location>
        <begin position="1"/>
        <end position="18"/>
    </location>
</feature>
<proteinExistence type="predicted"/>
<dbReference type="STRING" id="641238.SAMN04490244_101388"/>
<gene>
    <name evidence="2" type="ORF">SAMN04490244_101388</name>
</gene>
<dbReference type="EMBL" id="FOGU01000001">
    <property type="protein sequence ID" value="SER53051.1"/>
    <property type="molecule type" value="Genomic_DNA"/>
</dbReference>
<sequence>MAERKRSKDGIKETEKVPGVDADISQGGRAGGEPNRQVASADELKQATKDPAGRTRVTDSLKKDDEDQEDE</sequence>
<evidence type="ECO:0000313" key="2">
    <source>
        <dbReference type="EMBL" id="SER53051.1"/>
    </source>
</evidence>
<organism evidence="2 3">
    <name type="scientific">Tranquillimonas rosea</name>
    <dbReference type="NCBI Taxonomy" id="641238"/>
    <lineage>
        <taxon>Bacteria</taxon>
        <taxon>Pseudomonadati</taxon>
        <taxon>Pseudomonadota</taxon>
        <taxon>Alphaproteobacteria</taxon>
        <taxon>Rhodobacterales</taxon>
        <taxon>Roseobacteraceae</taxon>
        <taxon>Tranquillimonas</taxon>
    </lineage>
</organism>
<keyword evidence="3" id="KW-1185">Reference proteome</keyword>
<dbReference type="Proteomes" id="UP000198885">
    <property type="component" value="Unassembled WGS sequence"/>
</dbReference>
<feature type="region of interest" description="Disordered" evidence="1">
    <location>
        <begin position="1"/>
        <end position="71"/>
    </location>
</feature>
<dbReference type="OrthoDB" id="7868955at2"/>
<dbReference type="AlphaFoldDB" id="A0A1H9PXT9"/>
<protein>
    <submittedName>
        <fullName evidence="2">Uncharacterized protein</fullName>
    </submittedName>
</protein>
<name>A0A1H9PXT9_9RHOB</name>
<feature type="compositionally biased region" description="Basic and acidic residues" evidence="1">
    <location>
        <begin position="42"/>
        <end position="65"/>
    </location>
</feature>
<evidence type="ECO:0000313" key="3">
    <source>
        <dbReference type="Proteomes" id="UP000198885"/>
    </source>
</evidence>